<gene>
    <name evidence="12" type="ORF">CEUSTIGMA_g7894.t1</name>
</gene>
<evidence type="ECO:0000256" key="10">
    <source>
        <dbReference type="ARBA" id="ARBA00023136"/>
    </source>
</evidence>
<evidence type="ECO:0000256" key="4">
    <source>
        <dbReference type="ARBA" id="ARBA00022676"/>
    </source>
</evidence>
<evidence type="ECO:0000256" key="5">
    <source>
        <dbReference type="ARBA" id="ARBA00022679"/>
    </source>
</evidence>
<evidence type="ECO:0000256" key="3">
    <source>
        <dbReference type="ARBA" id="ARBA00008661"/>
    </source>
</evidence>
<protein>
    <recommendedName>
        <fullName evidence="11">Hexosyltransferase</fullName>
        <ecNumber evidence="11">2.4.1.-</ecNumber>
    </recommendedName>
</protein>
<dbReference type="GO" id="GO:0016758">
    <property type="term" value="F:hexosyltransferase activity"/>
    <property type="evidence" value="ECO:0007669"/>
    <property type="project" value="InterPro"/>
</dbReference>
<dbReference type="PANTHER" id="PTHR11214">
    <property type="entry name" value="BETA-1,3-N-ACETYLGLUCOSAMINYLTRANSFERASE"/>
    <property type="match status" value="1"/>
</dbReference>
<accession>A0A250XBJ2</accession>
<sequence length="369" mass="42040">MSYNQICLHLIYITYIVVLNYKSGGCEGLYRDLVRRSYGHQAVPSVKHCGFARQKGPCVALIGIQSHPDFHERRRLLRESWIKYSTPGLHFVFILAQPTSPPILSEATLREEFMAYGDVVYLNISEVNCRVTGLKSHAFFQWASTLGSGRFAFIGKADDDEVVNPYQLRLMLTMHPRKDKAFIGRALPFYFGPYLAKEPKFPFPTKFLGMMYIMSYDLVAVIGGLSYREQLGQVVTRIKSQGLDKVAARVRRSIGEDRVLSAFVELKVASVEWFKTLPCQFHNHPGYLTFTERETKQTLYNYTKRTAVVHKLKTVPSLKLALGELLPHIEGMALDCAEWVEGSEGYEQRPYLAQPSAQCQSWNMPLDTC</sequence>
<keyword evidence="7" id="KW-0735">Signal-anchor</keyword>
<dbReference type="Proteomes" id="UP000232323">
    <property type="component" value="Unassembled WGS sequence"/>
</dbReference>
<dbReference type="GO" id="GO:0000139">
    <property type="term" value="C:Golgi membrane"/>
    <property type="evidence" value="ECO:0007669"/>
    <property type="project" value="UniProtKB-SubCell"/>
</dbReference>
<dbReference type="AlphaFoldDB" id="A0A250XBJ2"/>
<evidence type="ECO:0000256" key="11">
    <source>
        <dbReference type="RuleBase" id="RU363063"/>
    </source>
</evidence>
<comment type="caution">
    <text evidence="12">The sequence shown here is derived from an EMBL/GenBank/DDBJ whole genome shotgun (WGS) entry which is preliminary data.</text>
</comment>
<keyword evidence="4 11" id="KW-0328">Glycosyltransferase</keyword>
<keyword evidence="13" id="KW-1185">Reference proteome</keyword>
<evidence type="ECO:0000256" key="1">
    <source>
        <dbReference type="ARBA" id="ARBA00004323"/>
    </source>
</evidence>
<organism evidence="12 13">
    <name type="scientific">Chlamydomonas eustigma</name>
    <dbReference type="NCBI Taxonomy" id="1157962"/>
    <lineage>
        <taxon>Eukaryota</taxon>
        <taxon>Viridiplantae</taxon>
        <taxon>Chlorophyta</taxon>
        <taxon>core chlorophytes</taxon>
        <taxon>Chlorophyceae</taxon>
        <taxon>CS clade</taxon>
        <taxon>Chlamydomonadales</taxon>
        <taxon>Chlamydomonadaceae</taxon>
        <taxon>Chlamydomonas</taxon>
    </lineage>
</organism>
<evidence type="ECO:0000256" key="2">
    <source>
        <dbReference type="ARBA" id="ARBA00004922"/>
    </source>
</evidence>
<evidence type="ECO:0000313" key="13">
    <source>
        <dbReference type="Proteomes" id="UP000232323"/>
    </source>
</evidence>
<evidence type="ECO:0000256" key="8">
    <source>
        <dbReference type="ARBA" id="ARBA00022989"/>
    </source>
</evidence>
<dbReference type="Pfam" id="PF01762">
    <property type="entry name" value="Galactosyl_T"/>
    <property type="match status" value="1"/>
</dbReference>
<dbReference type="EMBL" id="BEGY01000052">
    <property type="protein sequence ID" value="GAX80455.1"/>
    <property type="molecule type" value="Genomic_DNA"/>
</dbReference>
<keyword evidence="5" id="KW-0808">Transferase</keyword>
<dbReference type="PANTHER" id="PTHR11214:SF351">
    <property type="entry name" value="BETA-1,3-GALACTOSYLTRANSFERASE PVG3"/>
    <property type="match status" value="1"/>
</dbReference>
<comment type="cofactor">
    <cofactor evidence="11">
        <name>Mn(2+)</name>
        <dbReference type="ChEBI" id="CHEBI:29035"/>
    </cofactor>
</comment>
<reference evidence="12 13" key="1">
    <citation type="submission" date="2017-08" db="EMBL/GenBank/DDBJ databases">
        <title>Acidophilic green algal genome provides insights into adaptation to an acidic environment.</title>
        <authorList>
            <person name="Hirooka S."/>
            <person name="Hirose Y."/>
            <person name="Kanesaki Y."/>
            <person name="Higuchi S."/>
            <person name="Fujiwara T."/>
            <person name="Onuma R."/>
            <person name="Era A."/>
            <person name="Ohbayashi R."/>
            <person name="Uzuka A."/>
            <person name="Nozaki H."/>
            <person name="Yoshikawa H."/>
            <person name="Miyagishima S.Y."/>
        </authorList>
    </citation>
    <scope>NUCLEOTIDE SEQUENCE [LARGE SCALE GENOMIC DNA]</scope>
    <source>
        <strain evidence="12 13">NIES-2499</strain>
    </source>
</reference>
<dbReference type="STRING" id="1157962.A0A250XBJ2"/>
<keyword evidence="6" id="KW-0812">Transmembrane</keyword>
<keyword evidence="11" id="KW-0464">Manganese</keyword>
<evidence type="ECO:0000256" key="9">
    <source>
        <dbReference type="ARBA" id="ARBA00023034"/>
    </source>
</evidence>
<comment type="pathway">
    <text evidence="2">Protein modification; protein glycosylation.</text>
</comment>
<keyword evidence="8" id="KW-1133">Transmembrane helix</keyword>
<evidence type="ECO:0000256" key="6">
    <source>
        <dbReference type="ARBA" id="ARBA00022692"/>
    </source>
</evidence>
<proteinExistence type="inferred from homology"/>
<evidence type="ECO:0000256" key="7">
    <source>
        <dbReference type="ARBA" id="ARBA00022968"/>
    </source>
</evidence>
<dbReference type="UniPathway" id="UPA00378"/>
<keyword evidence="9 11" id="KW-0333">Golgi apparatus</keyword>
<comment type="similarity">
    <text evidence="3 11">Belongs to the glycosyltransferase 31 family.</text>
</comment>
<dbReference type="OrthoDB" id="2139606at2759"/>
<name>A0A250XBJ2_9CHLO</name>
<comment type="subcellular location">
    <subcellularLocation>
        <location evidence="1 11">Golgi apparatus membrane</location>
        <topology evidence="1 11">Single-pass type II membrane protein</topology>
    </subcellularLocation>
</comment>
<keyword evidence="10" id="KW-0472">Membrane</keyword>
<evidence type="ECO:0000313" key="12">
    <source>
        <dbReference type="EMBL" id="GAX80455.1"/>
    </source>
</evidence>
<dbReference type="InterPro" id="IPR002659">
    <property type="entry name" value="Glyco_trans_31"/>
</dbReference>
<dbReference type="Gene3D" id="3.90.550.50">
    <property type="match status" value="1"/>
</dbReference>
<dbReference type="EC" id="2.4.1.-" evidence="11"/>